<keyword evidence="6" id="KW-0804">Transcription</keyword>
<dbReference type="SUPFAM" id="SSF46894">
    <property type="entry name" value="C-terminal effector domain of the bipartite response regulators"/>
    <property type="match status" value="1"/>
</dbReference>
<evidence type="ECO:0000313" key="15">
    <source>
        <dbReference type="Proteomes" id="UP000319424"/>
    </source>
</evidence>
<dbReference type="SMART" id="SM00448">
    <property type="entry name" value="REC"/>
    <property type="match status" value="1"/>
</dbReference>
<dbReference type="GO" id="GO:0000976">
    <property type="term" value="F:transcription cis-regulatory region binding"/>
    <property type="evidence" value="ECO:0007669"/>
    <property type="project" value="TreeGrafter"/>
</dbReference>
<evidence type="ECO:0000256" key="2">
    <source>
        <dbReference type="ARBA" id="ARBA00022553"/>
    </source>
</evidence>
<dbReference type="SUPFAM" id="SSF52172">
    <property type="entry name" value="CheY-like"/>
    <property type="match status" value="1"/>
</dbReference>
<evidence type="ECO:0000256" key="4">
    <source>
        <dbReference type="ARBA" id="ARBA00023015"/>
    </source>
</evidence>
<dbReference type="SMART" id="SM00862">
    <property type="entry name" value="Trans_reg_C"/>
    <property type="match status" value="1"/>
</dbReference>
<keyword evidence="2 8" id="KW-0597">Phosphoprotein</keyword>
<evidence type="ECO:0000256" key="7">
    <source>
        <dbReference type="ARBA" id="ARBA00024867"/>
    </source>
</evidence>
<dbReference type="GO" id="GO:0006355">
    <property type="term" value="P:regulation of DNA-templated transcription"/>
    <property type="evidence" value="ECO:0007669"/>
    <property type="project" value="InterPro"/>
</dbReference>
<evidence type="ECO:0000259" key="10">
    <source>
        <dbReference type="PROSITE" id="PS50110"/>
    </source>
</evidence>
<dbReference type="STRING" id="1871336.BBG48_10625"/>
<dbReference type="InterPro" id="IPR001867">
    <property type="entry name" value="OmpR/PhoB-type_DNA-bd"/>
</dbReference>
<feature type="modified residue" description="4-aspartylphosphate" evidence="8">
    <location>
        <position position="52"/>
    </location>
</feature>
<feature type="domain" description="Response regulatory" evidence="10">
    <location>
        <begin position="2"/>
        <end position="117"/>
    </location>
</feature>
<comment type="caution">
    <text evidence="12">The sequence shown here is derived from an EMBL/GenBank/DDBJ whole genome shotgun (WGS) entry which is preliminary data.</text>
</comment>
<dbReference type="PROSITE" id="PS51755">
    <property type="entry name" value="OMPR_PHOB"/>
    <property type="match status" value="1"/>
</dbReference>
<dbReference type="AlphaFoldDB" id="A0A371ILF4"/>
<dbReference type="Pfam" id="PF00486">
    <property type="entry name" value="Trans_reg_C"/>
    <property type="match status" value="1"/>
</dbReference>
<evidence type="ECO:0000256" key="9">
    <source>
        <dbReference type="PROSITE-ProRule" id="PRU01091"/>
    </source>
</evidence>
<evidence type="ECO:0000256" key="3">
    <source>
        <dbReference type="ARBA" id="ARBA00023012"/>
    </source>
</evidence>
<evidence type="ECO:0000313" key="14">
    <source>
        <dbReference type="Proteomes" id="UP000093352"/>
    </source>
</evidence>
<dbReference type="CDD" id="cd00383">
    <property type="entry name" value="trans_reg_C"/>
    <property type="match status" value="1"/>
</dbReference>
<dbReference type="InterPro" id="IPR016032">
    <property type="entry name" value="Sig_transdc_resp-reg_C-effctor"/>
</dbReference>
<evidence type="ECO:0000256" key="1">
    <source>
        <dbReference type="ARBA" id="ARBA00018672"/>
    </source>
</evidence>
<dbReference type="FunFam" id="1.10.10.10:FF:000018">
    <property type="entry name" value="DNA-binding response regulator ResD"/>
    <property type="match status" value="1"/>
</dbReference>
<gene>
    <name evidence="12" type="ORF">BBG48_005155</name>
    <name evidence="13" type="ORF">FL857_02965</name>
</gene>
<dbReference type="InterPro" id="IPR039420">
    <property type="entry name" value="WalR-like"/>
</dbReference>
<dbReference type="RefSeq" id="WP_068913471.1">
    <property type="nucleotide sequence ID" value="NZ_MBEW02000008.1"/>
</dbReference>
<sequence>MKILVLEDEFSIRSFITLNLRREGYDIVEAGSGEDAIEIFDKTPDIGVAILDVMLPGIDGFEVLKHIRGKKDNIGIIMLTARTNEEDKVLGLEYGADDYISKPFSPKELIARLRALIRRVTTSEIQIKSDDKITSGNFTLSISERKFFKDDEEVPLTPKEFEILELFLTNKGKSLSRDDILDSVWGKNYYGDLKVVDVNIRRIRMKIEKDPSNPSFLKTVWGFGYRWDEDNEY</sequence>
<dbReference type="OrthoDB" id="9790442at2"/>
<dbReference type="Gene3D" id="1.10.10.10">
    <property type="entry name" value="Winged helix-like DNA-binding domain superfamily/Winged helix DNA-binding domain"/>
    <property type="match status" value="1"/>
</dbReference>
<protein>
    <recommendedName>
        <fullName evidence="1">Stage 0 sporulation protein A homolog</fullName>
    </recommendedName>
</protein>
<dbReference type="Gene3D" id="3.40.50.2300">
    <property type="match status" value="1"/>
</dbReference>
<dbReference type="GO" id="GO:0005829">
    <property type="term" value="C:cytosol"/>
    <property type="evidence" value="ECO:0007669"/>
    <property type="project" value="TreeGrafter"/>
</dbReference>
<dbReference type="InterPro" id="IPR011006">
    <property type="entry name" value="CheY-like_superfamily"/>
</dbReference>
<evidence type="ECO:0000256" key="6">
    <source>
        <dbReference type="ARBA" id="ARBA00023163"/>
    </source>
</evidence>
<keyword evidence="3" id="KW-0902">Two-component regulatory system</keyword>
<evidence type="ECO:0000259" key="11">
    <source>
        <dbReference type="PROSITE" id="PS51755"/>
    </source>
</evidence>
<evidence type="ECO:0000313" key="13">
    <source>
        <dbReference type="EMBL" id="TRW27972.1"/>
    </source>
</evidence>
<evidence type="ECO:0000256" key="5">
    <source>
        <dbReference type="ARBA" id="ARBA00023125"/>
    </source>
</evidence>
<dbReference type="EMBL" id="VJXW01000003">
    <property type="protein sequence ID" value="TRW27972.1"/>
    <property type="molecule type" value="Genomic_DNA"/>
</dbReference>
<dbReference type="InterPro" id="IPR036388">
    <property type="entry name" value="WH-like_DNA-bd_sf"/>
</dbReference>
<dbReference type="PROSITE" id="PS50110">
    <property type="entry name" value="RESPONSE_REGULATORY"/>
    <property type="match status" value="1"/>
</dbReference>
<dbReference type="EMBL" id="MBEW02000008">
    <property type="protein sequence ID" value="RDY21318.1"/>
    <property type="molecule type" value="Genomic_DNA"/>
</dbReference>
<dbReference type="Proteomes" id="UP000093352">
    <property type="component" value="Unassembled WGS sequence"/>
</dbReference>
<dbReference type="GO" id="GO:0032993">
    <property type="term" value="C:protein-DNA complex"/>
    <property type="evidence" value="ECO:0007669"/>
    <property type="project" value="TreeGrafter"/>
</dbReference>
<feature type="DNA-binding region" description="OmpR/PhoB-type" evidence="9">
    <location>
        <begin position="130"/>
        <end position="229"/>
    </location>
</feature>
<keyword evidence="4" id="KW-0805">Transcription regulation</keyword>
<feature type="domain" description="OmpR/PhoB-type" evidence="11">
    <location>
        <begin position="130"/>
        <end position="229"/>
    </location>
</feature>
<evidence type="ECO:0000313" key="12">
    <source>
        <dbReference type="EMBL" id="RDY21318.1"/>
    </source>
</evidence>
<dbReference type="Pfam" id="PF00072">
    <property type="entry name" value="Response_reg"/>
    <property type="match status" value="1"/>
</dbReference>
<dbReference type="GO" id="GO:0000156">
    <property type="term" value="F:phosphorelay response regulator activity"/>
    <property type="evidence" value="ECO:0007669"/>
    <property type="project" value="TreeGrafter"/>
</dbReference>
<accession>A0A371ILF4</accession>
<name>A0A371ILF4_9FIRM</name>
<keyword evidence="14" id="KW-1185">Reference proteome</keyword>
<reference evidence="12 14" key="1">
    <citation type="journal article" date="2016" name="Genome Announc.">
        <title>Draft Genome Sequence of Criibacterium bergeronii gen. nov., sp. nov., Strain CCRI-22567T, Isolated from a Vaginal Sample from a Woman with Bacterial Vaginosis.</title>
        <authorList>
            <person name="Maheux A.F."/>
            <person name="Berube E."/>
            <person name="Boudreau D.K."/>
            <person name="Raymond F."/>
            <person name="Corbeil J."/>
            <person name="Roy P.H."/>
            <person name="Boissinot M."/>
            <person name="Omar R.F."/>
        </authorList>
    </citation>
    <scope>NUCLEOTIDE SEQUENCE [LARGE SCALE GENOMIC DNA]</scope>
    <source>
        <strain evidence="12 14">CCRI-22567</strain>
    </source>
</reference>
<evidence type="ECO:0000256" key="8">
    <source>
        <dbReference type="PROSITE-ProRule" id="PRU00169"/>
    </source>
</evidence>
<organism evidence="12 14">
    <name type="scientific">Criibacterium bergeronii</name>
    <dbReference type="NCBI Taxonomy" id="1871336"/>
    <lineage>
        <taxon>Bacteria</taxon>
        <taxon>Bacillati</taxon>
        <taxon>Bacillota</taxon>
        <taxon>Clostridia</taxon>
        <taxon>Peptostreptococcales</taxon>
        <taxon>Filifactoraceae</taxon>
        <taxon>Criibacterium</taxon>
    </lineage>
</organism>
<reference evidence="13 15" key="3">
    <citation type="submission" date="2019-07" db="EMBL/GenBank/DDBJ databases">
        <title>Criibacterium bergeronii gen. nov., sp. nov. isolated from human clinical samples.</title>
        <authorList>
            <person name="Maheux A.F."/>
            <person name="Boudreau D.K."/>
            <person name="Berube E."/>
            <person name="Brodeur S."/>
            <person name="Bernard K.A."/>
            <person name="Abed J.Y."/>
            <person name="Ducrey E."/>
            <person name="Guay E.F."/>
            <person name="Raymond F."/>
            <person name="Corbeil J."/>
            <person name="Domingo M.-C."/>
            <person name="Roy P.H."/>
            <person name="Boissinot M."/>
            <person name="Tocheva E.I."/>
            <person name="Omar R.F."/>
        </authorList>
    </citation>
    <scope>NUCLEOTIDE SEQUENCE [LARGE SCALE GENOMIC DNA]</scope>
    <source>
        <strain evidence="13 15">CCRI-24246</strain>
    </source>
</reference>
<dbReference type="Gene3D" id="6.10.250.690">
    <property type="match status" value="1"/>
</dbReference>
<dbReference type="Proteomes" id="UP000319424">
    <property type="component" value="Unassembled WGS sequence"/>
</dbReference>
<keyword evidence="5 9" id="KW-0238">DNA-binding</keyword>
<proteinExistence type="predicted"/>
<dbReference type="PANTHER" id="PTHR48111:SF54">
    <property type="entry name" value="STAGE 0 SPORULATION PROTEIN A HOMOLOG"/>
    <property type="match status" value="1"/>
</dbReference>
<dbReference type="InterPro" id="IPR001789">
    <property type="entry name" value="Sig_transdc_resp-reg_receiver"/>
</dbReference>
<dbReference type="PANTHER" id="PTHR48111">
    <property type="entry name" value="REGULATOR OF RPOS"/>
    <property type="match status" value="1"/>
</dbReference>
<reference evidence="12" key="2">
    <citation type="submission" date="2018-07" db="EMBL/GenBank/DDBJ databases">
        <authorList>
            <person name="Quirk P.G."/>
            <person name="Krulwich T.A."/>
        </authorList>
    </citation>
    <scope>NUCLEOTIDE SEQUENCE</scope>
    <source>
        <strain evidence="12">CCRI-22567</strain>
    </source>
</reference>
<comment type="function">
    <text evidence="7">May play the central regulatory role in sporulation. It may be an element of the effector pathway responsible for the activation of sporulation genes in response to nutritional stress. Spo0A may act in concert with spo0H (a sigma factor) to control the expression of some genes that are critical to the sporulation process.</text>
</comment>